<evidence type="ECO:0000256" key="1">
    <source>
        <dbReference type="ARBA" id="ARBA00005953"/>
    </source>
</evidence>
<evidence type="ECO:0000313" key="5">
    <source>
        <dbReference type="EMBL" id="VFJ99595.1"/>
    </source>
</evidence>
<dbReference type="PANTHER" id="PTHR31793">
    <property type="entry name" value="4-HYDROXYBENZOYL-COA THIOESTERASE FAMILY MEMBER"/>
    <property type="match status" value="1"/>
</dbReference>
<comment type="similarity">
    <text evidence="1">Belongs to the 4-hydroxybenzoyl-CoA thioesterase family.</text>
</comment>
<dbReference type="EMBL" id="CAADFG010000034">
    <property type="protein sequence ID" value="VFJ91773.1"/>
    <property type="molecule type" value="Genomic_DNA"/>
</dbReference>
<dbReference type="Gene3D" id="3.10.129.10">
    <property type="entry name" value="Hotdog Thioesterase"/>
    <property type="match status" value="1"/>
</dbReference>
<keyword evidence="2 5" id="KW-0378">Hydrolase</keyword>
<sequence length="133" mass="15342">MSRNHIVLPIRIYHEDTDDIGTVYYANYLKFMARARGEWQRKVGFEQAAILERHIAFPVRKVTVDFFRPARFDDMLMVGATLLDFGGAHINFEQKVNLASGELLCRGYVKLACIDTDTHRPRKIPPDFIAKLT</sequence>
<dbReference type="InterPro" id="IPR029069">
    <property type="entry name" value="HotDog_dom_sf"/>
</dbReference>
<evidence type="ECO:0000256" key="2">
    <source>
        <dbReference type="ARBA" id="ARBA00022801"/>
    </source>
</evidence>
<dbReference type="CDD" id="cd00586">
    <property type="entry name" value="4HBT"/>
    <property type="match status" value="1"/>
</dbReference>
<evidence type="ECO:0000313" key="3">
    <source>
        <dbReference type="EMBL" id="VFJ91773.1"/>
    </source>
</evidence>
<dbReference type="AlphaFoldDB" id="A0A450V4A7"/>
<accession>A0A450V4A7</accession>
<dbReference type="EMBL" id="CAADFI010000036">
    <property type="protein sequence ID" value="VFJ92981.1"/>
    <property type="molecule type" value="Genomic_DNA"/>
</dbReference>
<name>A0A450V4A7_9GAMM</name>
<reference evidence="5" key="1">
    <citation type="submission" date="2019-02" db="EMBL/GenBank/DDBJ databases">
        <authorList>
            <person name="Gruber-Vodicka R. H."/>
            <person name="Seah K. B. B."/>
        </authorList>
    </citation>
    <scope>NUCLEOTIDE SEQUENCE</scope>
    <source>
        <strain evidence="5">BECK_SA2B12</strain>
        <strain evidence="3">BECK_SA2B15</strain>
        <strain evidence="4">BECK_SA2B20</strain>
    </source>
</reference>
<dbReference type="PANTHER" id="PTHR31793:SF37">
    <property type="entry name" value="ACYL-COA THIOESTER HYDROLASE YBGC"/>
    <property type="match status" value="1"/>
</dbReference>
<dbReference type="InterPro" id="IPR050563">
    <property type="entry name" value="4-hydroxybenzoyl-CoA_TE"/>
</dbReference>
<dbReference type="GO" id="GO:0047617">
    <property type="term" value="F:fatty acyl-CoA hydrolase activity"/>
    <property type="evidence" value="ECO:0007669"/>
    <property type="project" value="TreeGrafter"/>
</dbReference>
<dbReference type="EMBL" id="CAADFJ010000033">
    <property type="protein sequence ID" value="VFJ99595.1"/>
    <property type="molecule type" value="Genomic_DNA"/>
</dbReference>
<dbReference type="Pfam" id="PF13279">
    <property type="entry name" value="4HBT_2"/>
    <property type="match status" value="1"/>
</dbReference>
<dbReference type="InterPro" id="IPR006684">
    <property type="entry name" value="YbgC/YbaW"/>
</dbReference>
<dbReference type="SUPFAM" id="SSF54637">
    <property type="entry name" value="Thioesterase/thiol ester dehydrase-isomerase"/>
    <property type="match status" value="1"/>
</dbReference>
<gene>
    <name evidence="3" type="ORF">BECKH772A_GA0070896_1003422</name>
    <name evidence="4" type="ORF">BECKH772B_GA0070898_1003622</name>
    <name evidence="5" type="ORF">BECKH772C_GA0070978_1003322</name>
</gene>
<evidence type="ECO:0000313" key="4">
    <source>
        <dbReference type="EMBL" id="VFJ92981.1"/>
    </source>
</evidence>
<dbReference type="FunFam" id="3.10.129.10:FF:000004">
    <property type="entry name" value="Tol-pal system-associated acyl-CoA thioesterase"/>
    <property type="match status" value="1"/>
</dbReference>
<dbReference type="PIRSF" id="PIRSF003230">
    <property type="entry name" value="YbgC"/>
    <property type="match status" value="1"/>
</dbReference>
<proteinExistence type="inferred from homology"/>
<protein>
    <submittedName>
        <fullName evidence="5">Acyl-CoA thioester hydrolase</fullName>
    </submittedName>
</protein>
<dbReference type="NCBIfam" id="TIGR00051">
    <property type="entry name" value="YbgC/FadM family acyl-CoA thioesterase"/>
    <property type="match status" value="1"/>
</dbReference>
<organism evidence="5">
    <name type="scientific">Candidatus Kentrum eta</name>
    <dbReference type="NCBI Taxonomy" id="2126337"/>
    <lineage>
        <taxon>Bacteria</taxon>
        <taxon>Pseudomonadati</taxon>
        <taxon>Pseudomonadota</taxon>
        <taxon>Gammaproteobacteria</taxon>
        <taxon>Candidatus Kentrum</taxon>
    </lineage>
</organism>